<organism evidence="1 2">
    <name type="scientific">OM182 bacterium</name>
    <dbReference type="NCBI Taxonomy" id="2510334"/>
    <lineage>
        <taxon>Bacteria</taxon>
        <taxon>Pseudomonadati</taxon>
        <taxon>Pseudomonadota</taxon>
        <taxon>Gammaproteobacteria</taxon>
        <taxon>OMG group</taxon>
        <taxon>OM182 clade</taxon>
    </lineage>
</organism>
<evidence type="ECO:0000313" key="2">
    <source>
        <dbReference type="Proteomes" id="UP000316199"/>
    </source>
</evidence>
<dbReference type="Proteomes" id="UP000316199">
    <property type="component" value="Unassembled WGS sequence"/>
</dbReference>
<sequence>MSPVPEGEHEESAKDLEQKPNAALAKVIGDSKYVAVEGELQSIAESSELEIALENMLSRLVKSVDVVNAEEKGWVKGIYQVKKGDTLSKIVQESVKGTQIRPEFMLDAIVRLNPSAFVRGNPNWMYAGSKLRFPGAEDFSQLIFMNSSEKNEGKEAEDPYSGWIKYP</sequence>
<dbReference type="CDD" id="cd00118">
    <property type="entry name" value="LysM"/>
    <property type="match status" value="1"/>
</dbReference>
<evidence type="ECO:0008006" key="3">
    <source>
        <dbReference type="Google" id="ProtNLM"/>
    </source>
</evidence>
<dbReference type="EMBL" id="SHAG01000017">
    <property type="protein sequence ID" value="RZO76142.1"/>
    <property type="molecule type" value="Genomic_DNA"/>
</dbReference>
<gene>
    <name evidence="1" type="ORF">EVA68_05185</name>
</gene>
<dbReference type="InterPro" id="IPR036779">
    <property type="entry name" value="LysM_dom_sf"/>
</dbReference>
<name>A0A520S0Z6_9GAMM</name>
<dbReference type="AlphaFoldDB" id="A0A520S0Z6"/>
<comment type="caution">
    <text evidence="1">The sequence shown here is derived from an EMBL/GenBank/DDBJ whole genome shotgun (WGS) entry which is preliminary data.</text>
</comment>
<evidence type="ECO:0000313" key="1">
    <source>
        <dbReference type="EMBL" id="RZO76142.1"/>
    </source>
</evidence>
<protein>
    <recommendedName>
        <fullName evidence="3">LysM domain-containing protein</fullName>
    </recommendedName>
</protein>
<proteinExistence type="predicted"/>
<dbReference type="Gene3D" id="3.10.350.10">
    <property type="entry name" value="LysM domain"/>
    <property type="match status" value="1"/>
</dbReference>
<dbReference type="InterPro" id="IPR018392">
    <property type="entry name" value="LysM"/>
</dbReference>
<accession>A0A520S0Z6</accession>
<reference evidence="1 2" key="1">
    <citation type="submission" date="2019-02" db="EMBL/GenBank/DDBJ databases">
        <title>Prokaryotic population dynamics and viral predation in marine succession experiment using metagenomics: the confinement effect.</title>
        <authorList>
            <person name="Haro-Moreno J.M."/>
            <person name="Rodriguez-Valera F."/>
            <person name="Lopez-Perez M."/>
        </authorList>
    </citation>
    <scope>NUCLEOTIDE SEQUENCE [LARGE SCALE GENOMIC DNA]</scope>
    <source>
        <strain evidence="1">MED-G157</strain>
    </source>
</reference>